<dbReference type="GeneID" id="65095768"/>
<sequence>MNARSDFIVLLDICSGARLLSGLQILLSLTTYLSVHLEDPSIECSPWNDLLFNLIVPRHLAKHYYRTIRLPLRTPAHHLEEKSRYFIIRMIPEPLVVKRDIDP</sequence>
<organism evidence="1 2">
    <name type="scientific">Methanospirillum purgamenti</name>
    <dbReference type="NCBI Taxonomy" id="2834276"/>
    <lineage>
        <taxon>Archaea</taxon>
        <taxon>Methanobacteriati</taxon>
        <taxon>Methanobacteriota</taxon>
        <taxon>Stenosarchaea group</taxon>
        <taxon>Methanomicrobia</taxon>
        <taxon>Methanomicrobiales</taxon>
        <taxon>Methanospirillaceae</taxon>
        <taxon>Methanospirillum</taxon>
    </lineage>
</organism>
<proteinExistence type="predicted"/>
<dbReference type="KEGG" id="mrtj:KHC33_01250"/>
<name>A0A8E7EK08_9EURY</name>
<evidence type="ECO:0000313" key="1">
    <source>
        <dbReference type="EMBL" id="QVV89191.1"/>
    </source>
</evidence>
<gene>
    <name evidence="1" type="ORF">KHC33_01250</name>
</gene>
<reference evidence="1 2" key="1">
    <citation type="submission" date="2021-05" db="EMBL/GenBank/DDBJ databases">
        <title>A novel Methanospirillum isolate from a pyrite-forming mixed culture.</title>
        <authorList>
            <person name="Bunk B."/>
            <person name="Sproer C."/>
            <person name="Spring S."/>
            <person name="Pester M."/>
        </authorList>
    </citation>
    <scope>NUCLEOTIDE SEQUENCE [LARGE SCALE GENOMIC DNA]</scope>
    <source>
        <strain evidence="1 2">J.3.6.1-F.2.7.3</strain>
    </source>
</reference>
<dbReference type="AlphaFoldDB" id="A0A8E7EK08"/>
<keyword evidence="2" id="KW-1185">Reference proteome</keyword>
<dbReference type="EMBL" id="CP075546">
    <property type="protein sequence ID" value="QVV89191.1"/>
    <property type="molecule type" value="Genomic_DNA"/>
</dbReference>
<protein>
    <submittedName>
        <fullName evidence="1">Uncharacterized protein</fullName>
    </submittedName>
</protein>
<dbReference type="RefSeq" id="WP_214419991.1">
    <property type="nucleotide sequence ID" value="NZ_CP075546.1"/>
</dbReference>
<evidence type="ECO:0000313" key="2">
    <source>
        <dbReference type="Proteomes" id="UP000680656"/>
    </source>
</evidence>
<dbReference type="Proteomes" id="UP000680656">
    <property type="component" value="Chromosome"/>
</dbReference>
<accession>A0A8E7EK08</accession>